<sequence>MARWHAPSCSSPHVCVGEDSIPKCSACGSSAHDQLQKLREHPPTSTSPIPPDEKPGQLNLSWPSSITYVRTARENNGIENQAAVLTDESRDSLQLPKEYPLVEHKSTPQKHDSIIHGSTLAADQLRLICLTAKDKDLPEDVIHLSLETHHDGETPYEAVSYTWGGEAGDDTLRHPIYIGEYWDILLQTRNCCAMLCYLRPFRGMRMFWVDAICINQRDVRERSSQVAKMGRIYSECYQVVLWLGDNIVSKRRPSVYPSRHLFHQLEDETVTLPIKEGNSPERSTIQRLLELRYFSRVWIIQELILAPRVVIPLGDKLFWVDPSMTTKLQHRTQGSWSWEETEAPWFQYATQGQLLHNSLHDLVTLTWQSQSSDLRDKIYGILGPVYSGHDVAPIKPDYGISLQHVLIGFFAHSIIVEKVAQLLFKASDDAWGRLFSNGGEENTSWESVESCVEELRQTIQRENVEDIWKVFSGRWFRSDHRTSIPGLRTAFDDRPWYKDATVDADSGALSLYLTRLTSFAQAPVRASLSSGEGWYRYSVGVEQDIYILSRSNLGTVVKAGDEIFLLDTNFSQPIYLILRKTSNYEEFRLIAACPHLAMISLSSGGYDRVRAVPLAELHYSLDVDLRWLHHLLDQLDETGTRKLKKLFPGRRKENTTLREVLPLFLGAANDRFQNKFKSWKTFEQAYLDFLGPDFQPRVIDGVCELVVEPDLALGSKFSAEWVRSSLSSKPASKWLGWKKRKGKAGDRGKVIFSRSMSEIQDELDSKYFRFRGVTRPYVLDSNWLKCLLRILEGTDIGDRIMEKPLPEDRFQRGTHFTTDNVVKEFDLDGRTYKVCIL</sequence>
<comment type="caution">
    <text evidence="1">The sequence shown here is derived from an EMBL/GenBank/DDBJ whole genome shotgun (WGS) entry which is preliminary data.</text>
</comment>
<reference evidence="1" key="1">
    <citation type="submission" date="2022-08" db="EMBL/GenBank/DDBJ databases">
        <title>Genome Sequence of Fusarium decemcellulare.</title>
        <authorList>
            <person name="Buettner E."/>
        </authorList>
    </citation>
    <scope>NUCLEOTIDE SEQUENCE</scope>
    <source>
        <strain evidence="1">Babe19</strain>
    </source>
</reference>
<organism evidence="1 2">
    <name type="scientific">Fusarium decemcellulare</name>
    <dbReference type="NCBI Taxonomy" id="57161"/>
    <lineage>
        <taxon>Eukaryota</taxon>
        <taxon>Fungi</taxon>
        <taxon>Dikarya</taxon>
        <taxon>Ascomycota</taxon>
        <taxon>Pezizomycotina</taxon>
        <taxon>Sordariomycetes</taxon>
        <taxon>Hypocreomycetidae</taxon>
        <taxon>Hypocreales</taxon>
        <taxon>Nectriaceae</taxon>
        <taxon>Fusarium</taxon>
        <taxon>Fusarium decemcellulare species complex</taxon>
    </lineage>
</organism>
<evidence type="ECO:0000313" key="1">
    <source>
        <dbReference type="EMBL" id="KAJ3547067.1"/>
    </source>
</evidence>
<protein>
    <submittedName>
        <fullName evidence="1">Uncharacterized protein</fullName>
    </submittedName>
</protein>
<proteinExistence type="predicted"/>
<name>A0ACC1SV71_9HYPO</name>
<evidence type="ECO:0000313" key="2">
    <source>
        <dbReference type="Proteomes" id="UP001148629"/>
    </source>
</evidence>
<dbReference type="Proteomes" id="UP001148629">
    <property type="component" value="Unassembled WGS sequence"/>
</dbReference>
<gene>
    <name evidence="1" type="ORF">NM208_g1697</name>
</gene>
<accession>A0ACC1SV71</accession>
<keyword evidence="2" id="KW-1185">Reference proteome</keyword>
<dbReference type="EMBL" id="JANRMS010000091">
    <property type="protein sequence ID" value="KAJ3547067.1"/>
    <property type="molecule type" value="Genomic_DNA"/>
</dbReference>